<evidence type="ECO:0000313" key="9">
    <source>
        <dbReference type="Proteomes" id="UP000515152"/>
    </source>
</evidence>
<dbReference type="OrthoDB" id="6077919at2759"/>
<reference evidence="10" key="1">
    <citation type="submission" date="2025-08" db="UniProtKB">
        <authorList>
            <consortium name="RefSeq"/>
        </authorList>
    </citation>
    <scope>IDENTIFICATION</scope>
</reference>
<dbReference type="PROSITE" id="PS00028">
    <property type="entry name" value="ZINC_FINGER_C2H2_1"/>
    <property type="match status" value="9"/>
</dbReference>
<feature type="compositionally biased region" description="Low complexity" evidence="7">
    <location>
        <begin position="1182"/>
        <end position="1211"/>
    </location>
</feature>
<feature type="region of interest" description="Disordered" evidence="7">
    <location>
        <begin position="968"/>
        <end position="1058"/>
    </location>
</feature>
<feature type="region of interest" description="Disordered" evidence="7">
    <location>
        <begin position="150"/>
        <end position="283"/>
    </location>
</feature>
<protein>
    <submittedName>
        <fullName evidence="10">Uncharacterized protein LOC105903819</fullName>
    </submittedName>
</protein>
<feature type="domain" description="C2H2-type" evidence="8">
    <location>
        <begin position="1459"/>
        <end position="1481"/>
    </location>
</feature>
<dbReference type="RefSeq" id="XP_031419065.2">
    <property type="nucleotide sequence ID" value="XM_031563205.2"/>
</dbReference>
<feature type="compositionally biased region" description="Polar residues" evidence="7">
    <location>
        <begin position="421"/>
        <end position="447"/>
    </location>
</feature>
<evidence type="ECO:0000256" key="6">
    <source>
        <dbReference type="PROSITE-ProRule" id="PRU00042"/>
    </source>
</evidence>
<dbReference type="GO" id="GO:0005634">
    <property type="term" value="C:nucleus"/>
    <property type="evidence" value="ECO:0007669"/>
    <property type="project" value="TreeGrafter"/>
</dbReference>
<dbReference type="KEGG" id="char:105903819"/>
<feature type="compositionally biased region" description="Basic residues" evidence="7">
    <location>
        <begin position="1491"/>
        <end position="1503"/>
    </location>
</feature>
<feature type="domain" description="C2H2-type" evidence="8">
    <location>
        <begin position="1317"/>
        <end position="1345"/>
    </location>
</feature>
<feature type="region of interest" description="Disordered" evidence="7">
    <location>
        <begin position="1"/>
        <end position="22"/>
    </location>
</feature>
<evidence type="ECO:0000259" key="8">
    <source>
        <dbReference type="PROSITE" id="PS50157"/>
    </source>
</evidence>
<evidence type="ECO:0000256" key="2">
    <source>
        <dbReference type="ARBA" id="ARBA00022737"/>
    </source>
</evidence>
<keyword evidence="4" id="KW-0862">Zinc</keyword>
<name>A0A6P8F540_CLUHA</name>
<dbReference type="PANTHER" id="PTHR24394:SF29">
    <property type="entry name" value="MYONEURIN"/>
    <property type="match status" value="1"/>
</dbReference>
<feature type="compositionally biased region" description="Low complexity" evidence="7">
    <location>
        <begin position="354"/>
        <end position="392"/>
    </location>
</feature>
<sequence length="1503" mass="169476">MEPKKQKILSDEARKRKREADKARDRTRVTLGAAFDRWRELKETKCMTYDSEVAVLLLDNFEEREATEVPRGPPPTEGGYEVIVKVECLLQLFRKCFECCCECSISTKCESWLFLVTQKCRKCRYSKEWTSHPIRGPADNQPVETVVLGQSEASDEEEEDEEEEDHRASNLHSQLPVVEVPVTDTSMDVNNTAIHTSDSLDSRLNDHEEEEGTKDCISPLPGQEMMVEKMKEEEFENDEMEHEDKVDGEDDEELEEMHRGDDDDWDPSSEDPEPLSESEDEGLAAQANLKPPIKSGPKSNPNPNAEPEVLPLVWCCVCGSEFKRTCFGQRHRRLYGCLQCGTKDGAQRDTATGNQESNTSNNQDTTTTTSNNQDTITSSSNNQDTTSNNQDTTTKDGAQQASSSNGEGVGIPGSIYIGTQGLPSNGFRTATTSDSQEATSNNTEEASDKALSQSLHIKDLSVHFRGLNDFQHHAFHWHGILPFRKLCVDCGKFITMVNIVEGGPPHICEHKVKPIVCPSCGKRFATKVGLQTHTSRIHNEKYMLSCRYCLKAFKSHHAKQKHEASHVQELLRYHCPDCSLRFPDRPSWCAHRKSHWPNGNRVCEVCNKGFRHAGELSRHVRIHTGQKPYACEQCDRSFSQPGNLKSHMRVHTGEKPFKCQDCGQCFNHNVSLKNHMLLHHEPGAEGKKDLQLTFRQMEDHMYYLAQEKARERECSSSKKREHEEAKRKRDRRRQKTRINIGVAFPTWKSLMRDKCFQSDAEVASFLLNRFDGSGTPTWPGTQRGRDAEPLRDFKHDHHVGAYEVVVKLECLLQLFQKCFECCSGCSISTEREGCFFYVTQKCLKCRYSREWTSHPPDQIIRDPADNQEVKTEVLPSSSSSSSEEEEAREEEETHKTSNLSSQLAEVEVLLTNTLMEGSDSGIHTADALDSRSSDHEEEDCGKKTVVEDCIAPLSGQEMMMMVEKIKEEEFEDDEIEEKEIGHEDKVEGGEEEDDEEEDDDNVGGDEEELEMEDSDEDDGWDPSSEDLEQLSASEDDGTAAKSNLKPHMNSMHKSDPDSNAAEADVLLPLVWCCVCRSGFKRNCFRQRHKRLYGCLKCGTEAHSQRDTSGGSQESEKMEEEGEGKKLGHLDGDGDGDVTSSNKETCSKQESVRCNNRDISNGGNQQSTHGSKQWIASDGNQESGGLSSQGVTTSSSSQGVTTSSSSQEASSSNCEGVSIPGSIYIDIQGLPYKSYQVTTKNDSQEASRKNTVEVPDELLAQSIYILFESLNTFKAHAIQCHGISRFRNLCVDCGKFITMVNTVAGGPPHICEHKAKPIVCPSCGKRFATKIGLQAHISRIHNEKYLLSCRYCLKAFKSHHAKQKHEESHVQELLRYHCPDCPMRFPDRPSWCAHRKSHWPNGNSICEVCNKSFPHVAKLIRHKLVHTGQRPYSCKQCDRSFNQPGHLKSHMRVHTGEKPFKCQDCGQCFNHNVSLKNHMQRHHEPGAEGKKGKVRLRKKKQKNC</sequence>
<dbReference type="GO" id="GO:0008270">
    <property type="term" value="F:zinc ion binding"/>
    <property type="evidence" value="ECO:0007669"/>
    <property type="project" value="UniProtKB-KW"/>
</dbReference>
<gene>
    <name evidence="10" type="primary">LOC105903819</name>
</gene>
<feature type="domain" description="C2H2-type" evidence="8">
    <location>
        <begin position="657"/>
        <end position="679"/>
    </location>
</feature>
<accession>A0A6P8F540</accession>
<feature type="compositionally biased region" description="Basic and acidic residues" evidence="7">
    <location>
        <begin position="926"/>
        <end position="943"/>
    </location>
</feature>
<keyword evidence="2" id="KW-0677">Repeat</keyword>
<evidence type="ECO:0000256" key="7">
    <source>
        <dbReference type="SAM" id="MobiDB-lite"/>
    </source>
</evidence>
<feature type="region of interest" description="Disordered" evidence="7">
    <location>
        <begin position="1478"/>
        <end position="1503"/>
    </location>
</feature>
<dbReference type="SMART" id="SM00355">
    <property type="entry name" value="ZnF_C2H2"/>
    <property type="match status" value="12"/>
</dbReference>
<dbReference type="InterPro" id="IPR013087">
    <property type="entry name" value="Znf_C2H2_type"/>
</dbReference>
<evidence type="ECO:0000313" key="10">
    <source>
        <dbReference type="RefSeq" id="XP_031419065.2"/>
    </source>
</evidence>
<dbReference type="PANTHER" id="PTHR24394">
    <property type="entry name" value="ZINC FINGER PROTEIN"/>
    <property type="match status" value="1"/>
</dbReference>
<proteinExistence type="predicted"/>
<feature type="region of interest" description="Disordered" evidence="7">
    <location>
        <begin position="856"/>
        <end position="902"/>
    </location>
</feature>
<feature type="compositionally biased region" description="Acidic residues" evidence="7">
    <location>
        <begin position="989"/>
        <end position="1037"/>
    </location>
</feature>
<feature type="domain" description="C2H2-type" evidence="8">
    <location>
        <begin position="515"/>
        <end position="543"/>
    </location>
</feature>
<feature type="compositionally biased region" description="Basic and acidic residues" evidence="7">
    <location>
        <begin position="978"/>
        <end position="988"/>
    </location>
</feature>
<dbReference type="Pfam" id="PF00096">
    <property type="entry name" value="zf-C2H2"/>
    <property type="match status" value="7"/>
</dbReference>
<feature type="compositionally biased region" description="Acidic residues" evidence="7">
    <location>
        <begin position="968"/>
        <end position="977"/>
    </location>
</feature>
<evidence type="ECO:0000256" key="3">
    <source>
        <dbReference type="ARBA" id="ARBA00022771"/>
    </source>
</evidence>
<dbReference type="AlphaFoldDB" id="A0A6P8F540"/>
<dbReference type="GeneID" id="105903819"/>
<feature type="domain" description="C2H2-type" evidence="8">
    <location>
        <begin position="601"/>
        <end position="628"/>
    </location>
</feature>
<keyword evidence="9" id="KW-1185">Reference proteome</keyword>
<feature type="compositionally biased region" description="Acidic residues" evidence="7">
    <location>
        <begin position="153"/>
        <end position="164"/>
    </location>
</feature>
<evidence type="ECO:0000256" key="1">
    <source>
        <dbReference type="ARBA" id="ARBA00022723"/>
    </source>
</evidence>
<feature type="compositionally biased region" description="Basic and acidic residues" evidence="7">
    <location>
        <begin position="1122"/>
        <end position="1131"/>
    </location>
</feature>
<feature type="region of interest" description="Disordered" evidence="7">
    <location>
        <begin position="1101"/>
        <end position="1213"/>
    </location>
</feature>
<dbReference type="FunFam" id="3.30.160.60:FF:000774">
    <property type="entry name" value="Zinc finger protein"/>
    <property type="match status" value="1"/>
</dbReference>
<feature type="domain" description="C2H2-type" evidence="8">
    <location>
        <begin position="1403"/>
        <end position="1430"/>
    </location>
</feature>
<dbReference type="FunFam" id="3.30.160.60:FF:000624">
    <property type="entry name" value="zinc finger protein 697"/>
    <property type="match status" value="3"/>
</dbReference>
<keyword evidence="5" id="KW-0539">Nucleus</keyword>
<feature type="compositionally biased region" description="Basic and acidic residues" evidence="7">
    <location>
        <begin position="859"/>
        <end position="871"/>
    </location>
</feature>
<feature type="region of interest" description="Disordered" evidence="7">
    <location>
        <begin position="709"/>
        <end position="734"/>
    </location>
</feature>
<feature type="compositionally biased region" description="Polar residues" evidence="7">
    <location>
        <begin position="395"/>
        <end position="406"/>
    </location>
</feature>
<evidence type="ECO:0000256" key="4">
    <source>
        <dbReference type="ARBA" id="ARBA00022833"/>
    </source>
</evidence>
<feature type="region of interest" description="Disordered" evidence="7">
    <location>
        <begin position="915"/>
        <end position="943"/>
    </location>
</feature>
<dbReference type="Proteomes" id="UP000515152">
    <property type="component" value="Chromosome 25"/>
</dbReference>
<feature type="compositionally biased region" description="Polar residues" evidence="7">
    <location>
        <begin position="1151"/>
        <end position="1170"/>
    </location>
</feature>
<feature type="compositionally biased region" description="Polar residues" evidence="7">
    <location>
        <begin position="183"/>
        <end position="197"/>
    </location>
</feature>
<feature type="domain" description="C2H2-type" evidence="8">
    <location>
        <begin position="1431"/>
        <end position="1458"/>
    </location>
</feature>
<dbReference type="PROSITE" id="PS50157">
    <property type="entry name" value="ZINC_FINGER_C2H2_2"/>
    <property type="match status" value="8"/>
</dbReference>
<evidence type="ECO:0000256" key="5">
    <source>
        <dbReference type="ARBA" id="ARBA00023242"/>
    </source>
</evidence>
<feature type="compositionally biased region" description="Basic and acidic residues" evidence="7">
    <location>
        <begin position="1481"/>
        <end position="1490"/>
    </location>
</feature>
<feature type="domain" description="C2H2-type" evidence="8">
    <location>
        <begin position="629"/>
        <end position="656"/>
    </location>
</feature>
<feature type="compositionally biased region" description="Acidic residues" evidence="7">
    <location>
        <begin position="262"/>
        <end position="282"/>
    </location>
</feature>
<feature type="compositionally biased region" description="Basic and acidic residues" evidence="7">
    <location>
        <begin position="709"/>
        <end position="727"/>
    </location>
</feature>
<keyword evidence="3 6" id="KW-0863">Zinc-finger</keyword>
<dbReference type="GO" id="GO:0000981">
    <property type="term" value="F:DNA-binding transcription factor activity, RNA polymerase II-specific"/>
    <property type="evidence" value="ECO:0007669"/>
    <property type="project" value="TreeGrafter"/>
</dbReference>
<keyword evidence="1" id="KW-0479">Metal-binding</keyword>
<organism evidence="9 10">
    <name type="scientific">Clupea harengus</name>
    <name type="common">Atlantic herring</name>
    <dbReference type="NCBI Taxonomy" id="7950"/>
    <lineage>
        <taxon>Eukaryota</taxon>
        <taxon>Metazoa</taxon>
        <taxon>Chordata</taxon>
        <taxon>Craniata</taxon>
        <taxon>Vertebrata</taxon>
        <taxon>Euteleostomi</taxon>
        <taxon>Actinopterygii</taxon>
        <taxon>Neopterygii</taxon>
        <taxon>Teleostei</taxon>
        <taxon>Clupei</taxon>
        <taxon>Clupeiformes</taxon>
        <taxon>Clupeoidei</taxon>
        <taxon>Clupeidae</taxon>
        <taxon>Clupea</taxon>
    </lineage>
</organism>
<feature type="region of interest" description="Disordered" evidence="7">
    <location>
        <begin position="345"/>
        <end position="447"/>
    </location>
</feature>
<feature type="compositionally biased region" description="Acidic residues" evidence="7">
    <location>
        <begin position="233"/>
        <end position="255"/>
    </location>
</feature>